<feature type="compositionally biased region" description="Low complexity" evidence="8">
    <location>
        <begin position="500"/>
        <end position="534"/>
    </location>
</feature>
<feature type="region of interest" description="Disordered" evidence="8">
    <location>
        <begin position="624"/>
        <end position="664"/>
    </location>
</feature>
<dbReference type="CTD" id="36678"/>
<dbReference type="PROSITE" id="PS00028">
    <property type="entry name" value="ZINC_FINGER_C2H2_1"/>
    <property type="match status" value="4"/>
</dbReference>
<keyword evidence="2" id="KW-0479">Metal-binding</keyword>
<evidence type="ECO:0000256" key="4">
    <source>
        <dbReference type="ARBA" id="ARBA00022771"/>
    </source>
</evidence>
<keyword evidence="5" id="KW-0862">Zinc</keyword>
<dbReference type="SUPFAM" id="SSF57667">
    <property type="entry name" value="beta-beta-alpha zinc fingers"/>
    <property type="match status" value="2"/>
</dbReference>
<evidence type="ECO:0000256" key="6">
    <source>
        <dbReference type="ARBA" id="ARBA00023242"/>
    </source>
</evidence>
<feature type="domain" description="C2H2-type" evidence="9">
    <location>
        <begin position="239"/>
        <end position="267"/>
    </location>
</feature>
<feature type="domain" description="C2H2-type" evidence="9">
    <location>
        <begin position="693"/>
        <end position="721"/>
    </location>
</feature>
<accession>A0AAJ6QR90</accession>
<dbReference type="RefSeq" id="XP_003741201.1">
    <property type="nucleotide sequence ID" value="XM_003741153.1"/>
</dbReference>
<feature type="domain" description="C2H2-type" evidence="9">
    <location>
        <begin position="737"/>
        <end position="764"/>
    </location>
</feature>
<evidence type="ECO:0000256" key="5">
    <source>
        <dbReference type="ARBA" id="ARBA00022833"/>
    </source>
</evidence>
<reference evidence="11" key="1">
    <citation type="submission" date="2025-08" db="UniProtKB">
        <authorList>
            <consortium name="RefSeq"/>
        </authorList>
    </citation>
    <scope>IDENTIFICATION</scope>
</reference>
<keyword evidence="10" id="KW-1185">Reference proteome</keyword>
<name>A0AAJ6QR90_9ACAR</name>
<sequence length="974" mass="106761">MDASKLNLVVATAALQGIGYNSDRLRQLFESSLLQTKETKEAEPDHGFFEGPGHLSVDGSKVAKFSPALNLFKCIYCGVTGNVQRLAEHYLASHVDTSSQIFKCPNCPYTSTLARCVRMHLTKQHGLTEIPPELWASAHPLLAETTKLLNDTKTFVSIQSSPRALVGSMGMVQTLANQIPLLPLPNKSQTGKSKVSNNPPAANGGMVKKRYTCERCAYSTDRRDLYNRHENIHKEDKPFHCYVCHKLFNRADHVKKHFLRIHKGRPYDVALIRRQTANMGGSLGGNAASSVVPATALSLACPEPTNGLSAPFALALAQQAAQTIQGHKQSSAVPQQQAQPSPVNVSLSIGALVAPTAGTDVVVPIGPITPANEETINPLRGISPPPATPPLSKSFATIKRKADSSTSTSKVLVETPESPVVCLAKNTASDRVMERHVRSSLSKTIRQKAVELKIQDGVTPGAKTVRENQNRLKKKELRGSPQSADSTKQPVESSTEKTSDSAALVRLRSRSSSPSSTKKVPSSSSPCDPAPSNSPKKRDSAVLDPSQVKEYACELCSWKGVDGWGLRRHFNTHLKPFRCQFCDYRAARSERLGAHVLRVHGKHLCAKCDLSFIDATALDNHVRTEHRSTNQYTRPRPASSAGSATGSGGASGSGESPTPLDDDSTEITTEFVEKDDSLMMVDDRDVDEGETIFHCRWCILSFADKLSLKYHLETKHSGAPVGNISNDSNEFSPAFPYQCTICGFKCFTQGTIMDHMRIHSGQLARCHANDGGPRGAPCGFSTPFDPELTRHVANLHGQRGGHCSQCLHCGLIVNRADELMDHITELHHLKPLECNVCRKAFLEFFPEFYGRVCPSTAPLSDQYTHLPQFLASNPSGFLEKLLTDVYKNLTEQRSLDAKTASIILSTIHKLKDTKVARVGKPERAKVLRKTKQSKSSVLLRRRSFQCSRCASNRTFFTYGAKKVHLLLKHYTLKK</sequence>
<keyword evidence="3" id="KW-0677">Repeat</keyword>
<protein>
    <submittedName>
        <fullName evidence="11">Zinc finger protein 628</fullName>
    </submittedName>
</protein>
<evidence type="ECO:0000256" key="7">
    <source>
        <dbReference type="PROSITE-ProRule" id="PRU00042"/>
    </source>
</evidence>
<dbReference type="InterPro" id="IPR036236">
    <property type="entry name" value="Znf_C2H2_sf"/>
</dbReference>
<dbReference type="PANTHER" id="PTHR24376">
    <property type="entry name" value="ZINC FINGER PROTEIN"/>
    <property type="match status" value="1"/>
</dbReference>
<evidence type="ECO:0000313" key="11">
    <source>
        <dbReference type="RefSeq" id="XP_003741201.1"/>
    </source>
</evidence>
<dbReference type="PANTHER" id="PTHR24376:SF216">
    <property type="entry name" value="ZINC FINGER PROTEIN 420-LIKE"/>
    <property type="match status" value="1"/>
</dbReference>
<dbReference type="Proteomes" id="UP000694867">
    <property type="component" value="Unplaced"/>
</dbReference>
<organism evidence="10 11">
    <name type="scientific">Galendromus occidentalis</name>
    <name type="common">western predatory mite</name>
    <dbReference type="NCBI Taxonomy" id="34638"/>
    <lineage>
        <taxon>Eukaryota</taxon>
        <taxon>Metazoa</taxon>
        <taxon>Ecdysozoa</taxon>
        <taxon>Arthropoda</taxon>
        <taxon>Chelicerata</taxon>
        <taxon>Arachnida</taxon>
        <taxon>Acari</taxon>
        <taxon>Parasitiformes</taxon>
        <taxon>Mesostigmata</taxon>
        <taxon>Gamasina</taxon>
        <taxon>Phytoseioidea</taxon>
        <taxon>Phytoseiidae</taxon>
        <taxon>Typhlodrominae</taxon>
        <taxon>Galendromus</taxon>
    </lineage>
</organism>
<feature type="region of interest" description="Disordered" evidence="8">
    <location>
        <begin position="374"/>
        <end position="393"/>
    </location>
</feature>
<dbReference type="Gene3D" id="3.30.160.60">
    <property type="entry name" value="Classic Zinc Finger"/>
    <property type="match status" value="4"/>
</dbReference>
<gene>
    <name evidence="11" type="primary">LOC100900917</name>
</gene>
<evidence type="ECO:0000313" key="10">
    <source>
        <dbReference type="Proteomes" id="UP000694867"/>
    </source>
</evidence>
<keyword evidence="6" id="KW-0539">Nucleus</keyword>
<evidence type="ECO:0000256" key="8">
    <source>
        <dbReference type="SAM" id="MobiDB-lite"/>
    </source>
</evidence>
<proteinExistence type="predicted"/>
<evidence type="ECO:0000259" key="9">
    <source>
        <dbReference type="PROSITE" id="PS50157"/>
    </source>
</evidence>
<feature type="compositionally biased region" description="Polar residues" evidence="8">
    <location>
        <begin position="480"/>
        <end position="493"/>
    </location>
</feature>
<evidence type="ECO:0000256" key="2">
    <source>
        <dbReference type="ARBA" id="ARBA00022723"/>
    </source>
</evidence>
<comment type="subcellular location">
    <subcellularLocation>
        <location evidence="1">Nucleus</location>
    </subcellularLocation>
</comment>
<keyword evidence="4 7" id="KW-0863">Zinc-finger</keyword>
<dbReference type="InterPro" id="IPR013087">
    <property type="entry name" value="Znf_C2H2_type"/>
</dbReference>
<feature type="region of interest" description="Disordered" evidence="8">
    <location>
        <begin position="461"/>
        <end position="542"/>
    </location>
</feature>
<dbReference type="GO" id="GO:0008270">
    <property type="term" value="F:zinc ion binding"/>
    <property type="evidence" value="ECO:0007669"/>
    <property type="project" value="UniProtKB-KW"/>
</dbReference>
<dbReference type="PROSITE" id="PS50157">
    <property type="entry name" value="ZINC_FINGER_C2H2_2"/>
    <property type="match status" value="5"/>
</dbReference>
<feature type="domain" description="C2H2-type" evidence="9">
    <location>
        <begin position="211"/>
        <end position="238"/>
    </location>
</feature>
<dbReference type="GO" id="GO:0005634">
    <property type="term" value="C:nucleus"/>
    <property type="evidence" value="ECO:0007669"/>
    <property type="project" value="UniProtKB-SubCell"/>
</dbReference>
<evidence type="ECO:0000256" key="3">
    <source>
        <dbReference type="ARBA" id="ARBA00022737"/>
    </source>
</evidence>
<dbReference type="SMART" id="SM00355">
    <property type="entry name" value="ZnF_C2H2"/>
    <property type="match status" value="11"/>
</dbReference>
<dbReference type="GeneID" id="100900917"/>
<dbReference type="KEGG" id="goe:100900917"/>
<feature type="domain" description="C2H2-type" evidence="9">
    <location>
        <begin position="603"/>
        <end position="631"/>
    </location>
</feature>
<evidence type="ECO:0000256" key="1">
    <source>
        <dbReference type="ARBA" id="ARBA00004123"/>
    </source>
</evidence>
<dbReference type="AlphaFoldDB" id="A0AAJ6QR90"/>